<proteinExistence type="predicted"/>
<evidence type="ECO:0000256" key="1">
    <source>
        <dbReference type="SAM" id="MobiDB-lite"/>
    </source>
</evidence>
<dbReference type="AlphaFoldDB" id="M1DQ07"/>
<sequence>MGLTLLNLALTICEQKNEGDFKSRLPRHGGAHTAIAAPPWQQKSRPSGLYETSAKRNKKADKNEEVEAYVSPSTLGDTPKGPIPPFVLVRKALKEQDQKGDERSRIKKAMKGAVGVSPNNSAKQYYLAE</sequence>
<feature type="compositionally biased region" description="Basic and acidic residues" evidence="1">
    <location>
        <begin position="92"/>
        <end position="104"/>
    </location>
</feature>
<evidence type="ECO:0000313" key="3">
    <source>
        <dbReference type="Proteomes" id="UP000011115"/>
    </source>
</evidence>
<organism evidence="2 3">
    <name type="scientific">Solanum tuberosum</name>
    <name type="common">Potato</name>
    <dbReference type="NCBI Taxonomy" id="4113"/>
    <lineage>
        <taxon>Eukaryota</taxon>
        <taxon>Viridiplantae</taxon>
        <taxon>Streptophyta</taxon>
        <taxon>Embryophyta</taxon>
        <taxon>Tracheophyta</taxon>
        <taxon>Spermatophyta</taxon>
        <taxon>Magnoliopsida</taxon>
        <taxon>eudicotyledons</taxon>
        <taxon>Gunneridae</taxon>
        <taxon>Pentapetalae</taxon>
        <taxon>asterids</taxon>
        <taxon>lamiids</taxon>
        <taxon>Solanales</taxon>
        <taxon>Solanaceae</taxon>
        <taxon>Solanoideae</taxon>
        <taxon>Solaneae</taxon>
        <taxon>Solanum</taxon>
    </lineage>
</organism>
<dbReference type="PaxDb" id="4113-PGSC0003DMT400092540"/>
<dbReference type="InParanoid" id="M1DQ07"/>
<reference evidence="2" key="2">
    <citation type="submission" date="2015-06" db="UniProtKB">
        <authorList>
            <consortium name="EnsemblPlants"/>
        </authorList>
    </citation>
    <scope>IDENTIFICATION</scope>
    <source>
        <strain evidence="2">DM1-3 516 R44</strain>
    </source>
</reference>
<protein>
    <submittedName>
        <fullName evidence="2">Uncharacterized protein</fullName>
    </submittedName>
</protein>
<reference evidence="3" key="1">
    <citation type="journal article" date="2011" name="Nature">
        <title>Genome sequence and analysis of the tuber crop potato.</title>
        <authorList>
            <consortium name="The Potato Genome Sequencing Consortium"/>
        </authorList>
    </citation>
    <scope>NUCLEOTIDE SEQUENCE [LARGE SCALE GENOMIC DNA]</scope>
    <source>
        <strain evidence="3">cv. DM1-3 516 R44</strain>
    </source>
</reference>
<dbReference type="EnsemblPlants" id="PGSC0003DMT400092540">
    <property type="protein sequence ID" value="PGSC0003DMT400092540"/>
    <property type="gene ID" value="PGSC0003DMG400042111"/>
</dbReference>
<dbReference type="Gramene" id="PGSC0003DMT400092540">
    <property type="protein sequence ID" value="PGSC0003DMT400092540"/>
    <property type="gene ID" value="PGSC0003DMG400042111"/>
</dbReference>
<dbReference type="Proteomes" id="UP000011115">
    <property type="component" value="Unassembled WGS sequence"/>
</dbReference>
<name>M1DQ07_SOLTU</name>
<accession>M1DQ07</accession>
<evidence type="ECO:0000313" key="2">
    <source>
        <dbReference type="EnsemblPlants" id="PGSC0003DMT400092540"/>
    </source>
</evidence>
<dbReference type="HOGENOM" id="CLU_1952656_0_0_1"/>
<keyword evidence="3" id="KW-1185">Reference proteome</keyword>
<feature type="region of interest" description="Disordered" evidence="1">
    <location>
        <begin position="23"/>
        <end position="129"/>
    </location>
</feature>